<keyword evidence="2" id="KW-1185">Reference proteome</keyword>
<accession>A0A9P5N5N2</accession>
<comment type="caution">
    <text evidence="1">The sequence shown here is derived from an EMBL/GenBank/DDBJ whole genome shotgun (WGS) entry which is preliminary data.</text>
</comment>
<protein>
    <submittedName>
        <fullName evidence="1">Uncharacterized protein</fullName>
    </submittedName>
</protein>
<dbReference type="EMBL" id="WHVB01000001">
    <property type="protein sequence ID" value="KAF8486894.1"/>
    <property type="molecule type" value="Genomic_DNA"/>
</dbReference>
<name>A0A9P5N5N2_9AGAM</name>
<reference evidence="1" key="2">
    <citation type="journal article" date="2020" name="Nat. Commun.">
        <title>Large-scale genome sequencing of mycorrhizal fungi provides insights into the early evolution of symbiotic traits.</title>
        <authorList>
            <person name="Miyauchi S."/>
            <person name="Kiss E."/>
            <person name="Kuo A."/>
            <person name="Drula E."/>
            <person name="Kohler A."/>
            <person name="Sanchez-Garcia M."/>
            <person name="Morin E."/>
            <person name="Andreopoulos B."/>
            <person name="Barry K.W."/>
            <person name="Bonito G."/>
            <person name="Buee M."/>
            <person name="Carver A."/>
            <person name="Chen C."/>
            <person name="Cichocki N."/>
            <person name="Clum A."/>
            <person name="Culley D."/>
            <person name="Crous P.W."/>
            <person name="Fauchery L."/>
            <person name="Girlanda M."/>
            <person name="Hayes R.D."/>
            <person name="Keri Z."/>
            <person name="LaButti K."/>
            <person name="Lipzen A."/>
            <person name="Lombard V."/>
            <person name="Magnuson J."/>
            <person name="Maillard F."/>
            <person name="Murat C."/>
            <person name="Nolan M."/>
            <person name="Ohm R.A."/>
            <person name="Pangilinan J."/>
            <person name="Pereira M.F."/>
            <person name="Perotto S."/>
            <person name="Peter M."/>
            <person name="Pfister S."/>
            <person name="Riley R."/>
            <person name="Sitrit Y."/>
            <person name="Stielow J.B."/>
            <person name="Szollosi G."/>
            <person name="Zifcakova L."/>
            <person name="Stursova M."/>
            <person name="Spatafora J.W."/>
            <person name="Tedersoo L."/>
            <person name="Vaario L.M."/>
            <person name="Yamada A."/>
            <person name="Yan M."/>
            <person name="Wang P."/>
            <person name="Xu J."/>
            <person name="Bruns T."/>
            <person name="Baldrian P."/>
            <person name="Vilgalys R."/>
            <person name="Dunand C."/>
            <person name="Henrissat B."/>
            <person name="Grigoriev I.V."/>
            <person name="Hibbett D."/>
            <person name="Nagy L.G."/>
            <person name="Martin F.M."/>
        </authorList>
    </citation>
    <scope>NUCLEOTIDE SEQUENCE</scope>
    <source>
        <strain evidence="1">Prilba</strain>
    </source>
</reference>
<reference evidence="1" key="1">
    <citation type="submission" date="2019-10" db="EMBL/GenBank/DDBJ databases">
        <authorList>
            <consortium name="DOE Joint Genome Institute"/>
            <person name="Kuo A."/>
            <person name="Miyauchi S."/>
            <person name="Kiss E."/>
            <person name="Drula E."/>
            <person name="Kohler A."/>
            <person name="Sanchez-Garcia M."/>
            <person name="Andreopoulos B."/>
            <person name="Barry K.W."/>
            <person name="Bonito G."/>
            <person name="Buee M."/>
            <person name="Carver A."/>
            <person name="Chen C."/>
            <person name="Cichocki N."/>
            <person name="Clum A."/>
            <person name="Culley D."/>
            <person name="Crous P.W."/>
            <person name="Fauchery L."/>
            <person name="Girlanda M."/>
            <person name="Hayes R."/>
            <person name="Keri Z."/>
            <person name="LaButti K."/>
            <person name="Lipzen A."/>
            <person name="Lombard V."/>
            <person name="Magnuson J."/>
            <person name="Maillard F."/>
            <person name="Morin E."/>
            <person name="Murat C."/>
            <person name="Nolan M."/>
            <person name="Ohm R."/>
            <person name="Pangilinan J."/>
            <person name="Pereira M."/>
            <person name="Perotto S."/>
            <person name="Peter M."/>
            <person name="Riley R."/>
            <person name="Sitrit Y."/>
            <person name="Stielow B."/>
            <person name="Szollosi G."/>
            <person name="Zifcakova L."/>
            <person name="Stursova M."/>
            <person name="Spatafora J.W."/>
            <person name="Tedersoo L."/>
            <person name="Vaario L.-M."/>
            <person name="Yamada A."/>
            <person name="Yan M."/>
            <person name="Wang P."/>
            <person name="Xu J."/>
            <person name="Bruns T."/>
            <person name="Baldrian P."/>
            <person name="Vilgalys R."/>
            <person name="Henrissat B."/>
            <person name="Grigoriev I.V."/>
            <person name="Hibbett D."/>
            <person name="Nagy L.G."/>
            <person name="Martin F.M."/>
        </authorList>
    </citation>
    <scope>NUCLEOTIDE SEQUENCE</scope>
    <source>
        <strain evidence="1">Prilba</strain>
    </source>
</reference>
<proteinExistence type="predicted"/>
<dbReference type="OrthoDB" id="10636632at2759"/>
<sequence>MRLPGFVYLGSLSGYTPADLIRCYGSRRVLLVVRGVLFRDGSFSVSCRRVLCFCSIHSAPSHFVSVNPVSSSGSPTSPSPLYVQDAETRCVHTPSPRPPLCVRLHQYRTERNELFTGRHGCQEERPKRTFPSSKPHLLREGYAEREEGLDASCPHRIQVYFQRFIYDTPVVQVPTARNDEKTSTIPRRLRCKHRWKLRRGQCG</sequence>
<gene>
    <name evidence="1" type="ORF">DFH94DRAFT_5785</name>
</gene>
<dbReference type="Proteomes" id="UP000759537">
    <property type="component" value="Unassembled WGS sequence"/>
</dbReference>
<evidence type="ECO:0000313" key="2">
    <source>
        <dbReference type="Proteomes" id="UP000759537"/>
    </source>
</evidence>
<dbReference type="AlphaFoldDB" id="A0A9P5N5N2"/>
<evidence type="ECO:0000313" key="1">
    <source>
        <dbReference type="EMBL" id="KAF8486894.1"/>
    </source>
</evidence>
<organism evidence="1 2">
    <name type="scientific">Russula ochroleuca</name>
    <dbReference type="NCBI Taxonomy" id="152965"/>
    <lineage>
        <taxon>Eukaryota</taxon>
        <taxon>Fungi</taxon>
        <taxon>Dikarya</taxon>
        <taxon>Basidiomycota</taxon>
        <taxon>Agaricomycotina</taxon>
        <taxon>Agaricomycetes</taxon>
        <taxon>Russulales</taxon>
        <taxon>Russulaceae</taxon>
        <taxon>Russula</taxon>
    </lineage>
</organism>